<comment type="caution">
    <text evidence="2">The sequence shown here is derived from an EMBL/GenBank/DDBJ whole genome shotgun (WGS) entry which is preliminary data.</text>
</comment>
<sequence>MLKRHHSNISEVDRAAFNEEKILPLQNQEMQKIRVKIEGFREDVRSFRAEFLDRCPLEESKRGSVFVILQGENAVTGNYDKSLVLSTEHFSLRRCPARMDSSHETLKDADDKRSHIDADN</sequence>
<dbReference type="EMBL" id="CAMXCT010001879">
    <property type="protein sequence ID" value="CAI3993803.1"/>
    <property type="molecule type" value="Genomic_DNA"/>
</dbReference>
<feature type="compositionally biased region" description="Basic and acidic residues" evidence="1">
    <location>
        <begin position="100"/>
        <end position="120"/>
    </location>
</feature>
<organism evidence="2">
    <name type="scientific">Cladocopium goreaui</name>
    <dbReference type="NCBI Taxonomy" id="2562237"/>
    <lineage>
        <taxon>Eukaryota</taxon>
        <taxon>Sar</taxon>
        <taxon>Alveolata</taxon>
        <taxon>Dinophyceae</taxon>
        <taxon>Suessiales</taxon>
        <taxon>Symbiodiniaceae</taxon>
        <taxon>Cladocopium</taxon>
    </lineage>
</organism>
<dbReference type="EMBL" id="CAMXCT020001879">
    <property type="protein sequence ID" value="CAL1147178.1"/>
    <property type="molecule type" value="Genomic_DNA"/>
</dbReference>
<dbReference type="Proteomes" id="UP001152797">
    <property type="component" value="Unassembled WGS sequence"/>
</dbReference>
<accession>A0A9P1CMZ4</accession>
<proteinExistence type="predicted"/>
<evidence type="ECO:0000313" key="2">
    <source>
        <dbReference type="EMBL" id="CAI3993803.1"/>
    </source>
</evidence>
<evidence type="ECO:0000256" key="1">
    <source>
        <dbReference type="SAM" id="MobiDB-lite"/>
    </source>
</evidence>
<dbReference type="EMBL" id="CAMXCT030001879">
    <property type="protein sequence ID" value="CAL4781115.1"/>
    <property type="molecule type" value="Genomic_DNA"/>
</dbReference>
<gene>
    <name evidence="2" type="ORF">C1SCF055_LOCUS20514</name>
</gene>
<reference evidence="2" key="1">
    <citation type="submission" date="2022-10" db="EMBL/GenBank/DDBJ databases">
        <authorList>
            <person name="Chen Y."/>
            <person name="Dougan E. K."/>
            <person name="Chan C."/>
            <person name="Rhodes N."/>
            <person name="Thang M."/>
        </authorList>
    </citation>
    <scope>NUCLEOTIDE SEQUENCE</scope>
</reference>
<evidence type="ECO:0000313" key="3">
    <source>
        <dbReference type="EMBL" id="CAL4781115.1"/>
    </source>
</evidence>
<protein>
    <submittedName>
        <fullName evidence="3">Dynein heavy chain linker domain-containing protein</fullName>
    </submittedName>
</protein>
<evidence type="ECO:0000313" key="4">
    <source>
        <dbReference type="Proteomes" id="UP001152797"/>
    </source>
</evidence>
<name>A0A9P1CMZ4_9DINO</name>
<dbReference type="AlphaFoldDB" id="A0A9P1CMZ4"/>
<reference evidence="3 4" key="2">
    <citation type="submission" date="2024-05" db="EMBL/GenBank/DDBJ databases">
        <authorList>
            <person name="Chen Y."/>
            <person name="Shah S."/>
            <person name="Dougan E. K."/>
            <person name="Thang M."/>
            <person name="Chan C."/>
        </authorList>
    </citation>
    <scope>NUCLEOTIDE SEQUENCE [LARGE SCALE GENOMIC DNA]</scope>
</reference>
<feature type="region of interest" description="Disordered" evidence="1">
    <location>
        <begin position="99"/>
        <end position="120"/>
    </location>
</feature>
<keyword evidence="4" id="KW-1185">Reference proteome</keyword>